<keyword evidence="4" id="KW-1185">Reference proteome</keyword>
<dbReference type="PANTHER" id="PTHR28229:SF1">
    <property type="entry name" value="TRANSLOCATION PROTEIN SEC66"/>
    <property type="match status" value="1"/>
</dbReference>
<feature type="compositionally biased region" description="Basic residues" evidence="1">
    <location>
        <begin position="167"/>
        <end position="181"/>
    </location>
</feature>
<dbReference type="EMBL" id="JAFCMP010000134">
    <property type="protein sequence ID" value="KAG5185397.1"/>
    <property type="molecule type" value="Genomic_DNA"/>
</dbReference>
<accession>A0A836CGU4</accession>
<comment type="caution">
    <text evidence="3">The sequence shown here is derived from an EMBL/GenBank/DDBJ whole genome shotgun (WGS) entry which is preliminary data.</text>
</comment>
<sequence length="232" mass="26322">MAVALALVLLLLQRQRRNSQDDFRYDALGAAQYQFKLHPHTEHYQTLKANFPENAADIRPLQRALFERALVNIPLVMQITHEANQASQLYKRSMISESAWRAIRKAEDTLKAEMDDVSAEADELQQGWGAEIWQQAMHVHVQSQERQAQAAAAAEAAEKEQRTQANRAKREKQKERQKAKKAGSAAPPPPTPEEAAERARKELEEQLAAEEERKAAAQKQRSVNRRGSKKGR</sequence>
<dbReference type="GO" id="GO:0031207">
    <property type="term" value="C:Sec62/Sec63 complex"/>
    <property type="evidence" value="ECO:0007669"/>
    <property type="project" value="InterPro"/>
</dbReference>
<dbReference type="AlphaFoldDB" id="A0A836CGU4"/>
<dbReference type="InterPro" id="IPR018624">
    <property type="entry name" value="Sec66"/>
</dbReference>
<organism evidence="3 4">
    <name type="scientific">Tribonema minus</name>
    <dbReference type="NCBI Taxonomy" id="303371"/>
    <lineage>
        <taxon>Eukaryota</taxon>
        <taxon>Sar</taxon>
        <taxon>Stramenopiles</taxon>
        <taxon>Ochrophyta</taxon>
        <taxon>PX clade</taxon>
        <taxon>Xanthophyceae</taxon>
        <taxon>Tribonematales</taxon>
        <taxon>Tribonemataceae</taxon>
        <taxon>Tribonema</taxon>
    </lineage>
</organism>
<evidence type="ECO:0000313" key="3">
    <source>
        <dbReference type="EMBL" id="KAG5185397.1"/>
    </source>
</evidence>
<feature type="chain" id="PRO_5032326726" evidence="2">
    <location>
        <begin position="20"/>
        <end position="232"/>
    </location>
</feature>
<dbReference type="PANTHER" id="PTHR28229">
    <property type="entry name" value="TRANSLOCATION PROTEIN SEC66"/>
    <property type="match status" value="1"/>
</dbReference>
<feature type="region of interest" description="Disordered" evidence="1">
    <location>
        <begin position="143"/>
        <end position="232"/>
    </location>
</feature>
<gene>
    <name evidence="3" type="ORF">JKP88DRAFT_255005</name>
</gene>
<keyword evidence="2" id="KW-0732">Signal</keyword>
<dbReference type="Proteomes" id="UP000664859">
    <property type="component" value="Unassembled WGS sequence"/>
</dbReference>
<evidence type="ECO:0000256" key="2">
    <source>
        <dbReference type="SAM" id="SignalP"/>
    </source>
</evidence>
<dbReference type="GO" id="GO:0031204">
    <property type="term" value="P:post-translational protein targeting to membrane, translocation"/>
    <property type="evidence" value="ECO:0007669"/>
    <property type="project" value="InterPro"/>
</dbReference>
<feature type="compositionally biased region" description="Low complexity" evidence="1">
    <location>
        <begin position="144"/>
        <end position="155"/>
    </location>
</feature>
<feature type="signal peptide" evidence="2">
    <location>
        <begin position="1"/>
        <end position="19"/>
    </location>
</feature>
<dbReference type="OrthoDB" id="73168at2759"/>
<evidence type="ECO:0000256" key="1">
    <source>
        <dbReference type="SAM" id="MobiDB-lite"/>
    </source>
</evidence>
<proteinExistence type="predicted"/>
<dbReference type="Pfam" id="PF09802">
    <property type="entry name" value="Sec66"/>
    <property type="match status" value="1"/>
</dbReference>
<feature type="compositionally biased region" description="Basic residues" evidence="1">
    <location>
        <begin position="222"/>
        <end position="232"/>
    </location>
</feature>
<reference evidence="3" key="1">
    <citation type="submission" date="2021-02" db="EMBL/GenBank/DDBJ databases">
        <title>First Annotated Genome of the Yellow-green Alga Tribonema minus.</title>
        <authorList>
            <person name="Mahan K.M."/>
        </authorList>
    </citation>
    <scope>NUCLEOTIDE SEQUENCE</scope>
    <source>
        <strain evidence="3">UTEX B ZZ1240</strain>
    </source>
</reference>
<protein>
    <submittedName>
        <fullName evidence="3">Uncharacterized protein</fullName>
    </submittedName>
</protein>
<feature type="compositionally biased region" description="Basic and acidic residues" evidence="1">
    <location>
        <begin position="195"/>
        <end position="215"/>
    </location>
</feature>
<evidence type="ECO:0000313" key="4">
    <source>
        <dbReference type="Proteomes" id="UP000664859"/>
    </source>
</evidence>
<name>A0A836CGU4_9STRA</name>